<reference evidence="1 2" key="1">
    <citation type="submission" date="2018-01" db="EMBL/GenBank/DDBJ databases">
        <title>Arthrobacter sp. nov., from glaciers in China.</title>
        <authorList>
            <person name="Liu Q."/>
            <person name="Xin Y.-H."/>
        </authorList>
    </citation>
    <scope>NUCLEOTIDE SEQUENCE [LARGE SCALE GENOMIC DNA]</scope>
    <source>
        <strain evidence="1 2">HLT2-12-2</strain>
    </source>
</reference>
<evidence type="ECO:0000313" key="1">
    <source>
        <dbReference type="EMBL" id="POH74917.1"/>
    </source>
</evidence>
<evidence type="ECO:0008006" key="3">
    <source>
        <dbReference type="Google" id="ProtNLM"/>
    </source>
</evidence>
<keyword evidence="2" id="KW-1185">Reference proteome</keyword>
<accession>A0A2S4A1C1</accession>
<evidence type="ECO:0000313" key="2">
    <source>
        <dbReference type="Proteomes" id="UP000237061"/>
    </source>
</evidence>
<dbReference type="RefSeq" id="WP_103464325.1">
    <property type="nucleotide sequence ID" value="NZ_PPXC01000002.1"/>
</dbReference>
<gene>
    <name evidence="1" type="ORF">CVS27_03390</name>
</gene>
<comment type="caution">
    <text evidence="1">The sequence shown here is derived from an EMBL/GenBank/DDBJ whole genome shotgun (WGS) entry which is preliminary data.</text>
</comment>
<protein>
    <recommendedName>
        <fullName evidence="3">SipW-cognate class signal peptide</fullName>
    </recommendedName>
</protein>
<dbReference type="AlphaFoldDB" id="A0A2S4A1C1"/>
<organism evidence="1 2">
    <name type="scientific">Arthrobacter glacialis</name>
    <dbReference type="NCBI Taxonomy" id="1664"/>
    <lineage>
        <taxon>Bacteria</taxon>
        <taxon>Bacillati</taxon>
        <taxon>Actinomycetota</taxon>
        <taxon>Actinomycetes</taxon>
        <taxon>Micrococcales</taxon>
        <taxon>Micrococcaceae</taxon>
        <taxon>Arthrobacter</taxon>
    </lineage>
</organism>
<name>A0A2S4A1C1_ARTGL</name>
<sequence>MKSTRALKATGLVLVAVVLGLLTVQGSYALWNKFAGANAGTVQAADFRISLTDTKTGDYTDMTLANGTAATFALSTTPTGAVVPGHSTYAGVQLGNVTNAGGDFTVRATTAVPVIDNNAVSALAPYMQVKVVAATALSQCSQAALYESASSNGTATVDIAKTATGVFCFQITLAATMPVNLSGQTAAIAVPITVNQL</sequence>
<dbReference type="Proteomes" id="UP000237061">
    <property type="component" value="Unassembled WGS sequence"/>
</dbReference>
<dbReference type="EMBL" id="PPXC01000002">
    <property type="protein sequence ID" value="POH74917.1"/>
    <property type="molecule type" value="Genomic_DNA"/>
</dbReference>
<proteinExistence type="predicted"/>